<keyword evidence="3" id="KW-1185">Reference proteome</keyword>
<name>A0ABP4IVE3_9PSEU</name>
<proteinExistence type="predicted"/>
<feature type="chain" id="PRO_5047165239" description="Secreted protein" evidence="1">
    <location>
        <begin position="23"/>
        <end position="123"/>
    </location>
</feature>
<evidence type="ECO:0008006" key="4">
    <source>
        <dbReference type="Google" id="ProtNLM"/>
    </source>
</evidence>
<gene>
    <name evidence="2" type="ORF">GCM10009613_56350</name>
</gene>
<accession>A0ABP4IVE3</accession>
<evidence type="ECO:0000256" key="1">
    <source>
        <dbReference type="SAM" id="SignalP"/>
    </source>
</evidence>
<dbReference type="Proteomes" id="UP001501414">
    <property type="component" value="Unassembled WGS sequence"/>
</dbReference>
<evidence type="ECO:0000313" key="2">
    <source>
        <dbReference type="EMBL" id="GAA1399973.1"/>
    </source>
</evidence>
<reference evidence="3" key="1">
    <citation type="journal article" date="2019" name="Int. J. Syst. Evol. Microbiol.">
        <title>The Global Catalogue of Microorganisms (GCM) 10K type strain sequencing project: providing services to taxonomists for standard genome sequencing and annotation.</title>
        <authorList>
            <consortium name="The Broad Institute Genomics Platform"/>
            <consortium name="The Broad Institute Genome Sequencing Center for Infectious Disease"/>
            <person name="Wu L."/>
            <person name="Ma J."/>
        </authorList>
    </citation>
    <scope>NUCLEOTIDE SEQUENCE [LARGE SCALE GENOMIC DNA]</scope>
    <source>
        <strain evidence="3">JCM 11896</strain>
    </source>
</reference>
<comment type="caution">
    <text evidence="2">The sequence shown here is derived from an EMBL/GenBank/DDBJ whole genome shotgun (WGS) entry which is preliminary data.</text>
</comment>
<evidence type="ECO:0000313" key="3">
    <source>
        <dbReference type="Proteomes" id="UP001501414"/>
    </source>
</evidence>
<keyword evidence="1" id="KW-0732">Signal</keyword>
<protein>
    <recommendedName>
        <fullName evidence="4">Secreted protein</fullName>
    </recommendedName>
</protein>
<organism evidence="2 3">
    <name type="scientific">Pseudonocardia kongjuensis</name>
    <dbReference type="NCBI Taxonomy" id="102227"/>
    <lineage>
        <taxon>Bacteria</taxon>
        <taxon>Bacillati</taxon>
        <taxon>Actinomycetota</taxon>
        <taxon>Actinomycetes</taxon>
        <taxon>Pseudonocardiales</taxon>
        <taxon>Pseudonocardiaceae</taxon>
        <taxon>Pseudonocardia</taxon>
    </lineage>
</organism>
<dbReference type="EMBL" id="BAAAJK010000049">
    <property type="protein sequence ID" value="GAA1399973.1"/>
    <property type="molecule type" value="Genomic_DNA"/>
</dbReference>
<feature type="signal peptide" evidence="1">
    <location>
        <begin position="1"/>
        <end position="22"/>
    </location>
</feature>
<sequence length="123" mass="12378">MATLLATTFCAAGTVLAIPAHAQSGGTSKTCGLDSGELGGNCFLEAPGFPGGRVVVNIDATGSHPTPIRWRVVNLQGGGPICEGSYRPSDGPLTATCDSLPPGTLSLDTARPPLESATIGLSW</sequence>